<dbReference type="OrthoDB" id="5956770at2759"/>
<dbReference type="InterPro" id="IPR036058">
    <property type="entry name" value="Kazal_dom_sf"/>
</dbReference>
<dbReference type="InterPro" id="IPR002350">
    <property type="entry name" value="Kazal_dom"/>
</dbReference>
<feature type="compositionally biased region" description="Basic residues" evidence="1">
    <location>
        <begin position="564"/>
        <end position="575"/>
    </location>
</feature>
<feature type="region of interest" description="Disordered" evidence="1">
    <location>
        <begin position="35"/>
        <end position="348"/>
    </location>
</feature>
<evidence type="ECO:0000256" key="1">
    <source>
        <dbReference type="SAM" id="MobiDB-lite"/>
    </source>
</evidence>
<keyword evidence="5" id="KW-1185">Reference proteome</keyword>
<feature type="compositionally biased region" description="Basic and acidic residues" evidence="1">
    <location>
        <begin position="219"/>
        <end position="238"/>
    </location>
</feature>
<dbReference type="EnsemblMetazoa" id="XM_020000290.1">
    <property type="protein sequence ID" value="XP_019855849.1"/>
    <property type="gene ID" value="LOC109584522"/>
</dbReference>
<feature type="signal peptide" evidence="2">
    <location>
        <begin position="1"/>
        <end position="18"/>
    </location>
</feature>
<name>A0A1X7VSB1_AMPQE</name>
<feature type="domain" description="Kazal-like" evidence="3">
    <location>
        <begin position="764"/>
        <end position="823"/>
    </location>
</feature>
<dbReference type="Gene3D" id="3.30.60.30">
    <property type="match status" value="3"/>
</dbReference>
<dbReference type="PANTHER" id="PTHR13487">
    <property type="entry name" value="SERINE PROTEASE INHIBITOR"/>
    <property type="match status" value="1"/>
</dbReference>
<dbReference type="SUPFAM" id="SSF100895">
    <property type="entry name" value="Kazal-type serine protease inhibitors"/>
    <property type="match status" value="2"/>
</dbReference>
<dbReference type="CDD" id="cd00104">
    <property type="entry name" value="KAZAL_FS"/>
    <property type="match status" value="2"/>
</dbReference>
<dbReference type="KEGG" id="aqu:109584522"/>
<evidence type="ECO:0000259" key="3">
    <source>
        <dbReference type="PROSITE" id="PS51465"/>
    </source>
</evidence>
<feature type="compositionally biased region" description="Acidic residues" evidence="1">
    <location>
        <begin position="109"/>
        <end position="118"/>
    </location>
</feature>
<dbReference type="GO" id="GO:0005886">
    <property type="term" value="C:plasma membrane"/>
    <property type="evidence" value="ECO:0007669"/>
    <property type="project" value="TreeGrafter"/>
</dbReference>
<accession>A0A1X7VSB1</accession>
<sequence length="967" mass="109596">MMLGLFLLSFLVVSSTIARTPRLREDYDYYSTYDDSQAQTEGGSNSAESTTADTLEQVGAGDYSNNEDYANDDYSYYDSEPKEGGSNPTGPSEEEVMQKEEDSKKDNYDDYDQYWQDDESAKIGDQPDSGDKKDAQAETTQSSKEQESSDYYEYNLPEKDEDASLATEPSQLEKNSNEDEEDYNEDYDYSTNEEEESTAPSKEEASPNYDNYDDNYDYVMKEDSEEMERPTQKEKDENDMTEQDSDYNHKDYEWHDSQNSKDYDEEDYVQRRATRGIKRVPRRQRPHRRPHQRQHKLGKQPPPEDITPTPTTHSLHPGNPASSHPQATSSSPPTVPTPSPESKGVEPSSREILLQHAIDSYTVATMHQLDASRILELYKQGDATTMKFAKTLFKTLVAMRLARVVNYRGFDKPTEVVSLLKKHGSKKHTDFFIVRFLCKYYKGLSGAVKYYLRMKTRFSTLELPRHGEGKIAHQNQDNIHHHYHHHFHHDGSLKHKVNKRDKMAKGGRKPKNYFKRKLEEFRKKRAIVAAAAEAAQRETENTANQHRATPDLDTKRIFPERNFRSKRSQRQRPHRPLGPILPAVYEAAQRQKAKEAGSTCRTNHGRIMSNGEIHKDDCNICKCRNGELHCTQLKCRDEPIIQISGDMTSTSAARKNKCQKCNVMPKEEEVCGANGKTYNSLCHALNCGGLNIMDVRPGGCEIDEDPCTHSECEENEICVPRFRGPCIGLYGYGKIKGSCSLYKCVPRHQCHRARRRKVCGSNGRTYHSLCSLYSSGATLAYHGPCQPEKCSSPVCGSNGVTYKSSCHARTRSVRIDYAGECLADKLSKEKTCEAVRNEKMRCGKMNPKCRNWVIPHGSCCPICGSSFTMQPDTKEFSKLQESKNHLLTVKKKVSKLMPEIKGKCDLSASLGDKDDITFVLQALSDKDEGECLAAGKRAVDIINNQSEQHGDVIELLAPAALNQDILH</sequence>
<protein>
    <recommendedName>
        <fullName evidence="3">Kazal-like domain-containing protein</fullName>
    </recommendedName>
</protein>
<feature type="compositionally biased region" description="Low complexity" evidence="1">
    <location>
        <begin position="62"/>
        <end position="78"/>
    </location>
</feature>
<dbReference type="SMART" id="SM00280">
    <property type="entry name" value="KAZAL"/>
    <property type="match status" value="3"/>
</dbReference>
<dbReference type="PROSITE" id="PS51465">
    <property type="entry name" value="KAZAL_2"/>
    <property type="match status" value="2"/>
</dbReference>
<gene>
    <name evidence="4" type="primary">109584522</name>
</gene>
<dbReference type="GO" id="GO:0008191">
    <property type="term" value="F:metalloendopeptidase inhibitor activity"/>
    <property type="evidence" value="ECO:0007669"/>
    <property type="project" value="InterPro"/>
</dbReference>
<dbReference type="GO" id="GO:0030198">
    <property type="term" value="P:extracellular matrix organization"/>
    <property type="evidence" value="ECO:0007669"/>
    <property type="project" value="TreeGrafter"/>
</dbReference>
<evidence type="ECO:0000313" key="4">
    <source>
        <dbReference type="EnsemblMetazoa" id="Aqu2.1.42705_001"/>
    </source>
</evidence>
<dbReference type="eggNOG" id="KOG3649">
    <property type="taxonomic scope" value="Eukaryota"/>
</dbReference>
<dbReference type="InParanoid" id="A0A1X7VSB1"/>
<proteinExistence type="predicted"/>
<feature type="compositionally biased region" description="Basic and acidic residues" evidence="1">
    <location>
        <begin position="548"/>
        <end position="563"/>
    </location>
</feature>
<feature type="compositionally biased region" description="Basic residues" evidence="1">
    <location>
        <begin position="272"/>
        <end position="298"/>
    </location>
</feature>
<dbReference type="AlphaFoldDB" id="A0A1X7VSB1"/>
<dbReference type="EnsemblMetazoa" id="Aqu2.1.42705_001">
    <property type="protein sequence ID" value="Aqu2.1.42705_001"/>
    <property type="gene ID" value="Aqu2.1.42705"/>
</dbReference>
<feature type="region of interest" description="Disordered" evidence="1">
    <location>
        <begin position="534"/>
        <end position="578"/>
    </location>
</feature>
<keyword evidence="2" id="KW-0732">Signal</keyword>
<dbReference type="Proteomes" id="UP000007879">
    <property type="component" value="Unassembled WGS sequence"/>
</dbReference>
<reference evidence="5" key="1">
    <citation type="journal article" date="2010" name="Nature">
        <title>The Amphimedon queenslandica genome and the evolution of animal complexity.</title>
        <authorList>
            <person name="Srivastava M."/>
            <person name="Simakov O."/>
            <person name="Chapman J."/>
            <person name="Fahey B."/>
            <person name="Gauthier M.E."/>
            <person name="Mitros T."/>
            <person name="Richards G.S."/>
            <person name="Conaco C."/>
            <person name="Dacre M."/>
            <person name="Hellsten U."/>
            <person name="Larroux C."/>
            <person name="Putnam N.H."/>
            <person name="Stanke M."/>
            <person name="Adamska M."/>
            <person name="Darling A."/>
            <person name="Degnan S.M."/>
            <person name="Oakley T.H."/>
            <person name="Plachetzki D.C."/>
            <person name="Zhai Y."/>
            <person name="Adamski M."/>
            <person name="Calcino A."/>
            <person name="Cummins S.F."/>
            <person name="Goodstein D.M."/>
            <person name="Harris C."/>
            <person name="Jackson D.J."/>
            <person name="Leys S.P."/>
            <person name="Shu S."/>
            <person name="Woodcroft B.J."/>
            <person name="Vervoort M."/>
            <person name="Kosik K.S."/>
            <person name="Manning G."/>
            <person name="Degnan B.M."/>
            <person name="Rokhsar D.S."/>
        </authorList>
    </citation>
    <scope>NUCLEOTIDE SEQUENCE [LARGE SCALE GENOMIC DNA]</scope>
</reference>
<reference evidence="4" key="2">
    <citation type="submission" date="2017-05" db="UniProtKB">
        <authorList>
            <consortium name="EnsemblMetazoa"/>
        </authorList>
    </citation>
    <scope>IDENTIFICATION</scope>
</reference>
<dbReference type="InterPro" id="IPR039016">
    <property type="entry name" value="RECK"/>
</dbReference>
<feature type="domain" description="Kazal-like" evidence="3">
    <location>
        <begin position="652"/>
        <end position="702"/>
    </location>
</feature>
<feature type="compositionally biased region" description="Acidic residues" evidence="1">
    <location>
        <begin position="178"/>
        <end position="197"/>
    </location>
</feature>
<dbReference type="PANTHER" id="PTHR13487:SF3">
    <property type="entry name" value="REVERSION-INDUCING CYSTEINE-RICH PROTEIN WITH KAZAL MOTIFS"/>
    <property type="match status" value="1"/>
</dbReference>
<organism evidence="4">
    <name type="scientific">Amphimedon queenslandica</name>
    <name type="common">Sponge</name>
    <dbReference type="NCBI Taxonomy" id="400682"/>
    <lineage>
        <taxon>Eukaryota</taxon>
        <taxon>Metazoa</taxon>
        <taxon>Porifera</taxon>
        <taxon>Demospongiae</taxon>
        <taxon>Heteroscleromorpha</taxon>
        <taxon>Haplosclerida</taxon>
        <taxon>Niphatidae</taxon>
        <taxon>Amphimedon</taxon>
    </lineage>
</organism>
<dbReference type="STRING" id="400682.A0A1X7VSB1"/>
<evidence type="ECO:0000256" key="2">
    <source>
        <dbReference type="SAM" id="SignalP"/>
    </source>
</evidence>
<feature type="compositionally biased region" description="Basic and acidic residues" evidence="1">
    <location>
        <begin position="96"/>
        <end position="108"/>
    </location>
</feature>
<feature type="compositionally biased region" description="Basic and acidic residues" evidence="1">
    <location>
        <begin position="246"/>
        <end position="262"/>
    </location>
</feature>
<feature type="chain" id="PRO_5012598111" description="Kazal-like domain-containing protein" evidence="2">
    <location>
        <begin position="19"/>
        <end position="967"/>
    </location>
</feature>
<dbReference type="Pfam" id="PF07648">
    <property type="entry name" value="Kazal_2"/>
    <property type="match status" value="3"/>
</dbReference>
<dbReference type="SUPFAM" id="SSF57603">
    <property type="entry name" value="FnI-like domain"/>
    <property type="match status" value="1"/>
</dbReference>
<evidence type="ECO:0000313" key="5">
    <source>
        <dbReference type="Proteomes" id="UP000007879"/>
    </source>
</evidence>
<feature type="compositionally biased region" description="Polar residues" evidence="1">
    <location>
        <begin position="37"/>
        <end position="54"/>
    </location>
</feature>